<dbReference type="AlphaFoldDB" id="A0AAD4F5M7"/>
<organism evidence="1 2">
    <name type="scientific">Staphylotrichum longicolle</name>
    <dbReference type="NCBI Taxonomy" id="669026"/>
    <lineage>
        <taxon>Eukaryota</taxon>
        <taxon>Fungi</taxon>
        <taxon>Dikarya</taxon>
        <taxon>Ascomycota</taxon>
        <taxon>Pezizomycotina</taxon>
        <taxon>Sordariomycetes</taxon>
        <taxon>Sordariomycetidae</taxon>
        <taxon>Sordariales</taxon>
        <taxon>Chaetomiaceae</taxon>
        <taxon>Staphylotrichum</taxon>
    </lineage>
</organism>
<evidence type="ECO:0000313" key="2">
    <source>
        <dbReference type="Proteomes" id="UP001197093"/>
    </source>
</evidence>
<evidence type="ECO:0000313" key="1">
    <source>
        <dbReference type="EMBL" id="KAG7293481.1"/>
    </source>
</evidence>
<protein>
    <submittedName>
        <fullName evidence="1">Uncharacterized protein</fullName>
    </submittedName>
</protein>
<keyword evidence="2" id="KW-1185">Reference proteome</keyword>
<gene>
    <name evidence="1" type="ORF">NEMBOFW57_003532</name>
</gene>
<dbReference type="EMBL" id="JAHCVI010000001">
    <property type="protein sequence ID" value="KAG7293481.1"/>
    <property type="molecule type" value="Genomic_DNA"/>
</dbReference>
<sequence length="143" mass="16195">MARSMAQLTGTCLTTVKRLYDLREKYKDAPVVIVAISSESTVISASLAQIQSLLLQRHDFAEIWKSHTELPMVLDQAITGVIVIFSLLDVEIQRITAGASDPSRIRWRPRLRMLWNESQLNDLLSSIRGQQTSMTLLIQLLQM</sequence>
<accession>A0AAD4F5M7</accession>
<reference evidence="1" key="1">
    <citation type="submission" date="2023-02" db="EMBL/GenBank/DDBJ databases">
        <authorList>
            <person name="Palmer J.M."/>
        </authorList>
    </citation>
    <scope>NUCLEOTIDE SEQUENCE</scope>
    <source>
        <strain evidence="1">FW57</strain>
    </source>
</reference>
<dbReference type="Proteomes" id="UP001197093">
    <property type="component" value="Unassembled WGS sequence"/>
</dbReference>
<proteinExistence type="predicted"/>
<comment type="caution">
    <text evidence="1">The sequence shown here is derived from an EMBL/GenBank/DDBJ whole genome shotgun (WGS) entry which is preliminary data.</text>
</comment>
<name>A0AAD4F5M7_9PEZI</name>